<evidence type="ECO:0000313" key="3">
    <source>
        <dbReference type="Proteomes" id="UP000007797"/>
    </source>
</evidence>
<dbReference type="OrthoDB" id="45365at2759"/>
<dbReference type="AlphaFoldDB" id="F4PRX6"/>
<gene>
    <name evidence="2" type="ORF">DFA_01296</name>
</gene>
<dbReference type="RefSeq" id="XP_004359262.1">
    <property type="nucleotide sequence ID" value="XM_004359205.1"/>
</dbReference>
<feature type="region of interest" description="Disordered" evidence="1">
    <location>
        <begin position="1"/>
        <end position="29"/>
    </location>
</feature>
<dbReference type="KEGG" id="dfa:DFA_01296"/>
<dbReference type="InterPro" id="IPR015915">
    <property type="entry name" value="Kelch-typ_b-propeller"/>
</dbReference>
<evidence type="ECO:0008006" key="4">
    <source>
        <dbReference type="Google" id="ProtNLM"/>
    </source>
</evidence>
<keyword evidence="3" id="KW-1185">Reference proteome</keyword>
<dbReference type="GeneID" id="14872716"/>
<accession>F4PRX6</accession>
<dbReference type="Gene3D" id="2.120.10.80">
    <property type="entry name" value="Kelch-type beta propeller"/>
    <property type="match status" value="1"/>
</dbReference>
<protein>
    <recommendedName>
        <fullName evidence="4">Kelch repeat-containing protein</fullName>
    </recommendedName>
</protein>
<name>F4PRX6_CACFS</name>
<proteinExistence type="predicted"/>
<sequence length="440" mass="48822">MSFSQRGRGTRGGRGEEEEEEEVNQQHLKGFAPFIVTVGGRGQDNKNKTTAADAAAADDAAGGLKFEPIDEIQFTRIFKNLNEMSSYHPAYPLYSKTPPISTLPMQPRLQQVSQSTMIKQPVDGGSELTTSIGAIVGAFTASCYTSIFIFGGKHTPQRIIKAKVHPDIGLRNFQEMPTSLLHPRYKSSCLQPDPEPRFIYFVGGKNAQGNAMAHCERYDIELAHVIKIASLNVPRHSAGIAYDHSSQLIIVAGGVGIDGKELDSIEVYDKIMDHWFLLDNIKLSVPKRNIHIINDEQSDKIFIYGGKSKSSNIITTTSTTNSKNDQFEKNGIMYYTQVETINLLSLEKEDNNTNTTTTNNNDNYTKIKGYGVIVSIDFSQCVIASSNKIAYFIGGRNISTGQPSGNIYKLHYTEDPYTLSNHFNQLSQPRFNQSCNIINL</sequence>
<dbReference type="EMBL" id="GL883010">
    <property type="protein sequence ID" value="EGG21412.1"/>
    <property type="molecule type" value="Genomic_DNA"/>
</dbReference>
<organism evidence="2 3">
    <name type="scientific">Cavenderia fasciculata</name>
    <name type="common">Slime mold</name>
    <name type="synonym">Dictyostelium fasciculatum</name>
    <dbReference type="NCBI Taxonomy" id="261658"/>
    <lineage>
        <taxon>Eukaryota</taxon>
        <taxon>Amoebozoa</taxon>
        <taxon>Evosea</taxon>
        <taxon>Eumycetozoa</taxon>
        <taxon>Dictyostelia</taxon>
        <taxon>Acytosteliales</taxon>
        <taxon>Cavenderiaceae</taxon>
        <taxon>Cavenderia</taxon>
    </lineage>
</organism>
<reference evidence="3" key="1">
    <citation type="journal article" date="2011" name="Genome Res.">
        <title>Phylogeny-wide analysis of social amoeba genomes highlights ancient origins for complex intercellular communication.</title>
        <authorList>
            <person name="Heidel A.J."/>
            <person name="Lawal H.M."/>
            <person name="Felder M."/>
            <person name="Schilde C."/>
            <person name="Helps N.R."/>
            <person name="Tunggal B."/>
            <person name="Rivero F."/>
            <person name="John U."/>
            <person name="Schleicher M."/>
            <person name="Eichinger L."/>
            <person name="Platzer M."/>
            <person name="Noegel A.A."/>
            <person name="Schaap P."/>
            <person name="Gloeckner G."/>
        </authorList>
    </citation>
    <scope>NUCLEOTIDE SEQUENCE [LARGE SCALE GENOMIC DNA]</scope>
    <source>
        <strain evidence="3">SH3</strain>
    </source>
</reference>
<evidence type="ECO:0000313" key="2">
    <source>
        <dbReference type="EMBL" id="EGG21412.1"/>
    </source>
</evidence>
<dbReference type="SUPFAM" id="SSF117281">
    <property type="entry name" value="Kelch motif"/>
    <property type="match status" value="1"/>
</dbReference>
<evidence type="ECO:0000256" key="1">
    <source>
        <dbReference type="SAM" id="MobiDB-lite"/>
    </source>
</evidence>
<dbReference type="Proteomes" id="UP000007797">
    <property type="component" value="Unassembled WGS sequence"/>
</dbReference>